<dbReference type="FunFam" id="3.30.160.100:FF:000002">
    <property type="entry name" value="Ribosome-associated translation inhibitor RaiA"/>
    <property type="match status" value="1"/>
</dbReference>
<keyword evidence="5" id="KW-1185">Reference proteome</keyword>
<dbReference type="InterPro" id="IPR003489">
    <property type="entry name" value="RHF/RaiA"/>
</dbReference>
<evidence type="ECO:0000256" key="1">
    <source>
        <dbReference type="ARBA" id="ARBA00022845"/>
    </source>
</evidence>
<accession>A0AA50DLD5</accession>
<dbReference type="Gene3D" id="3.30.160.100">
    <property type="entry name" value="Ribosome hibernation promotion factor-like"/>
    <property type="match status" value="1"/>
</dbReference>
<dbReference type="PANTHER" id="PTHR33231">
    <property type="entry name" value="30S RIBOSOMAL PROTEIN"/>
    <property type="match status" value="1"/>
</dbReference>
<keyword evidence="1" id="KW-0810">Translation regulation</keyword>
<dbReference type="GO" id="GO:0045900">
    <property type="term" value="P:negative regulation of translational elongation"/>
    <property type="evidence" value="ECO:0007669"/>
    <property type="project" value="TreeGrafter"/>
</dbReference>
<dbReference type="SUPFAM" id="SSF69754">
    <property type="entry name" value="Ribosome binding protein Y (YfiA homologue)"/>
    <property type="match status" value="1"/>
</dbReference>
<dbReference type="KEGG" id="epi:Q3V30_05150"/>
<dbReference type="CDD" id="cd00552">
    <property type="entry name" value="RaiA"/>
    <property type="match status" value="1"/>
</dbReference>
<evidence type="ECO:0000313" key="4">
    <source>
        <dbReference type="EMBL" id="WLS79887.1"/>
    </source>
</evidence>
<sequence>MVLNITSKHMEITPAIRQHVEDRLAKLEKWQTDLIKPHIVLSKEPKEFVADATINTPNGPLVASAKHADMYTAINDLIAKLERQLNKVQHKGEARRANASVKDLSVDLSAVDQE</sequence>
<dbReference type="NCBIfam" id="TIGR00741">
    <property type="entry name" value="yfiA"/>
    <property type="match status" value="1"/>
</dbReference>
<protein>
    <submittedName>
        <fullName evidence="4">Ribosome-associated translation inhibitor RaiA</fullName>
    </submittedName>
</protein>
<dbReference type="EMBL" id="CP132353">
    <property type="protein sequence ID" value="WLS79887.1"/>
    <property type="molecule type" value="Genomic_DNA"/>
</dbReference>
<dbReference type="NCBIfam" id="NF007654">
    <property type="entry name" value="PRK10324.1"/>
    <property type="match status" value="1"/>
</dbReference>
<dbReference type="Pfam" id="PF02482">
    <property type="entry name" value="Ribosomal_S30AE"/>
    <property type="match status" value="1"/>
</dbReference>
<dbReference type="PANTHER" id="PTHR33231:SF3">
    <property type="entry name" value="RIBOSOME-ASSOCIATED INHIBITOR A"/>
    <property type="match status" value="1"/>
</dbReference>
<dbReference type="GO" id="GO:0022627">
    <property type="term" value="C:cytosolic small ribosomal subunit"/>
    <property type="evidence" value="ECO:0007669"/>
    <property type="project" value="TreeGrafter"/>
</dbReference>
<dbReference type="GO" id="GO:0043024">
    <property type="term" value="F:ribosomal small subunit binding"/>
    <property type="evidence" value="ECO:0007669"/>
    <property type="project" value="TreeGrafter"/>
</dbReference>
<reference evidence="4 5" key="1">
    <citation type="submission" date="2023-07" db="EMBL/GenBank/DDBJ databases">
        <title>Pathogenic bacteria of pear tree diseases.</title>
        <authorList>
            <person name="Zhang Z."/>
            <person name="He L."/>
            <person name="Huang R."/>
        </authorList>
    </citation>
    <scope>NUCLEOTIDE SEQUENCE [LARGE SCALE GENOMIC DNA]</scope>
    <source>
        <strain evidence="4 5">DE2</strain>
    </source>
</reference>
<gene>
    <name evidence="4" type="primary">raiA</name>
    <name evidence="4" type="ORF">Q3V30_05150</name>
</gene>
<evidence type="ECO:0000313" key="5">
    <source>
        <dbReference type="Proteomes" id="UP001228139"/>
    </source>
</evidence>
<evidence type="ECO:0000256" key="3">
    <source>
        <dbReference type="ARBA" id="ARBA00038431"/>
    </source>
</evidence>
<dbReference type="Proteomes" id="UP001228139">
    <property type="component" value="Chromosome"/>
</dbReference>
<name>A0AA50DLD5_9GAMM</name>
<dbReference type="AlphaFoldDB" id="A0AA50DLD5"/>
<evidence type="ECO:0000256" key="2">
    <source>
        <dbReference type="ARBA" id="ARBA00023016"/>
    </source>
</evidence>
<dbReference type="InterPro" id="IPR036567">
    <property type="entry name" value="RHF-like"/>
</dbReference>
<proteinExistence type="inferred from homology"/>
<dbReference type="RefSeq" id="WP_306211149.1">
    <property type="nucleotide sequence ID" value="NZ_CP132353.1"/>
</dbReference>
<comment type="similarity">
    <text evidence="3">Belongs to the HPF/YfiA ribosome-associated protein family. YfiA subfamily.</text>
</comment>
<keyword evidence="2" id="KW-0346">Stress response</keyword>
<dbReference type="InterPro" id="IPR050574">
    <property type="entry name" value="HPF/YfiA_ribosome-assoc"/>
</dbReference>
<organism evidence="4 5">
    <name type="scientific">Erwinia pyri</name>
    <dbReference type="NCBI Taxonomy" id="3062598"/>
    <lineage>
        <taxon>Bacteria</taxon>
        <taxon>Pseudomonadati</taxon>
        <taxon>Pseudomonadota</taxon>
        <taxon>Gammaproteobacteria</taxon>
        <taxon>Enterobacterales</taxon>
        <taxon>Erwiniaceae</taxon>
        <taxon>Erwinia</taxon>
    </lineage>
</organism>